<evidence type="ECO:0000256" key="1">
    <source>
        <dbReference type="SAM" id="Phobius"/>
    </source>
</evidence>
<reference evidence="2" key="1">
    <citation type="submission" date="2023-10" db="EMBL/GenBank/DDBJ databases">
        <title>Genome assembly of Pristionchus species.</title>
        <authorList>
            <person name="Yoshida K."/>
            <person name="Sommer R.J."/>
        </authorList>
    </citation>
    <scope>NUCLEOTIDE SEQUENCE</scope>
    <source>
        <strain evidence="2">RS0144</strain>
    </source>
</reference>
<feature type="transmembrane region" description="Helical" evidence="1">
    <location>
        <begin position="73"/>
        <end position="89"/>
    </location>
</feature>
<keyword evidence="1" id="KW-0812">Transmembrane</keyword>
<keyword evidence="3" id="KW-1185">Reference proteome</keyword>
<keyword evidence="1" id="KW-0472">Membrane</keyword>
<feature type="non-terminal residue" evidence="2">
    <location>
        <position position="1"/>
    </location>
</feature>
<feature type="non-terminal residue" evidence="2">
    <location>
        <position position="122"/>
    </location>
</feature>
<organism evidence="2 3">
    <name type="scientific">Pristionchus entomophagus</name>
    <dbReference type="NCBI Taxonomy" id="358040"/>
    <lineage>
        <taxon>Eukaryota</taxon>
        <taxon>Metazoa</taxon>
        <taxon>Ecdysozoa</taxon>
        <taxon>Nematoda</taxon>
        <taxon>Chromadorea</taxon>
        <taxon>Rhabditida</taxon>
        <taxon>Rhabditina</taxon>
        <taxon>Diplogasteromorpha</taxon>
        <taxon>Diplogasteroidea</taxon>
        <taxon>Neodiplogasteridae</taxon>
        <taxon>Pristionchus</taxon>
    </lineage>
</organism>
<accession>A0AAV5UM18</accession>
<protein>
    <submittedName>
        <fullName evidence="2">Uncharacterized protein</fullName>
    </submittedName>
</protein>
<feature type="transmembrane region" description="Helical" evidence="1">
    <location>
        <begin position="49"/>
        <end position="67"/>
    </location>
</feature>
<comment type="caution">
    <text evidence="2">The sequence shown here is derived from an EMBL/GenBank/DDBJ whole genome shotgun (WGS) entry which is preliminary data.</text>
</comment>
<dbReference type="AlphaFoldDB" id="A0AAV5UM18"/>
<name>A0AAV5UM18_9BILA</name>
<evidence type="ECO:0000313" key="2">
    <source>
        <dbReference type="EMBL" id="GMT06969.1"/>
    </source>
</evidence>
<keyword evidence="1" id="KW-1133">Transmembrane helix</keyword>
<evidence type="ECO:0000313" key="3">
    <source>
        <dbReference type="Proteomes" id="UP001432027"/>
    </source>
</evidence>
<gene>
    <name evidence="2" type="ORF">PENTCL1PPCAC_29143</name>
</gene>
<dbReference type="EMBL" id="BTSX01000006">
    <property type="protein sequence ID" value="GMT06969.1"/>
    <property type="molecule type" value="Genomic_DNA"/>
</dbReference>
<feature type="transmembrane region" description="Helical" evidence="1">
    <location>
        <begin position="20"/>
        <end position="37"/>
    </location>
</feature>
<sequence>LMLLSGVSSLVCSSLLKPALKTLTMVMLAPAFPQFRLMQKDAAEFSESLILFFFTPLMVLGVVSTGLHFELDPLAAAPCALITLYATWLSDKGIRRKMSQVTTTMLLNFLFFRMRSLIFLCF</sequence>
<proteinExistence type="predicted"/>
<dbReference type="Proteomes" id="UP001432027">
    <property type="component" value="Unassembled WGS sequence"/>
</dbReference>